<accession>A0A2M7UET0</accession>
<keyword evidence="2 3" id="KW-0648">Protein biosynthesis</keyword>
<protein>
    <recommendedName>
        <fullName evidence="3">Ribosome-recycling factor</fullName>
        <shortName evidence="3">RRF</shortName>
    </recommendedName>
    <alternativeName>
        <fullName evidence="3">Ribosome-releasing factor</fullName>
    </alternativeName>
</protein>
<evidence type="ECO:0000313" key="7">
    <source>
        <dbReference type="Proteomes" id="UP000231688"/>
    </source>
</evidence>
<dbReference type="EMBL" id="PFOH01000026">
    <property type="protein sequence ID" value="PIZ69698.1"/>
    <property type="molecule type" value="Genomic_DNA"/>
</dbReference>
<name>A0A2M7UET0_9BACT</name>
<proteinExistence type="inferred from homology"/>
<sequence>MEQPIVKNLRPYLDKTIEYLKSELTGLQVGRATPGLLENLEVEAYGQIMPLKQLASIQTPEPRMILVRPWDKAIISQIEKAIGQSKLGLTPSVNDDSIQLKVPPLSEERRKELVKIVHEKAEESKISVRRRREEVWRQIQDMEQQKEIREDDKFRAKNELQELVDEYNDKIDEIRKRKENEIMEV</sequence>
<dbReference type="GO" id="GO:0043023">
    <property type="term" value="F:ribosomal large subunit binding"/>
    <property type="evidence" value="ECO:0007669"/>
    <property type="project" value="TreeGrafter"/>
</dbReference>
<evidence type="ECO:0000259" key="5">
    <source>
        <dbReference type="Pfam" id="PF01765"/>
    </source>
</evidence>
<comment type="subcellular location">
    <subcellularLocation>
        <location evidence="3">Cytoplasm</location>
    </subcellularLocation>
</comment>
<evidence type="ECO:0000256" key="2">
    <source>
        <dbReference type="ARBA" id="ARBA00022917"/>
    </source>
</evidence>
<feature type="domain" description="Ribosome recycling factor" evidence="5">
    <location>
        <begin position="20"/>
        <end position="183"/>
    </location>
</feature>
<dbReference type="Pfam" id="PF01765">
    <property type="entry name" value="RRF"/>
    <property type="match status" value="1"/>
</dbReference>
<dbReference type="InterPro" id="IPR036191">
    <property type="entry name" value="RRF_sf"/>
</dbReference>
<evidence type="ECO:0000256" key="4">
    <source>
        <dbReference type="SAM" id="Coils"/>
    </source>
</evidence>
<feature type="coiled-coil region" evidence="4">
    <location>
        <begin position="139"/>
        <end position="184"/>
    </location>
</feature>
<keyword evidence="4" id="KW-0175">Coiled coil</keyword>
<dbReference type="PANTHER" id="PTHR20982">
    <property type="entry name" value="RIBOSOME RECYCLING FACTOR"/>
    <property type="match status" value="1"/>
</dbReference>
<dbReference type="NCBIfam" id="TIGR00496">
    <property type="entry name" value="frr"/>
    <property type="match status" value="1"/>
</dbReference>
<comment type="caution">
    <text evidence="6">The sequence shown here is derived from an EMBL/GenBank/DDBJ whole genome shotgun (WGS) entry which is preliminary data.</text>
</comment>
<dbReference type="SUPFAM" id="SSF55194">
    <property type="entry name" value="Ribosome recycling factor, RRF"/>
    <property type="match status" value="1"/>
</dbReference>
<dbReference type="Gene3D" id="3.30.1360.40">
    <property type="match status" value="1"/>
</dbReference>
<dbReference type="InterPro" id="IPR023584">
    <property type="entry name" value="Ribosome_recyc_fac_dom"/>
</dbReference>
<dbReference type="AlphaFoldDB" id="A0A2M7UET0"/>
<dbReference type="InterPro" id="IPR002661">
    <property type="entry name" value="Ribosome_recyc_fac"/>
</dbReference>
<reference evidence="7" key="1">
    <citation type="submission" date="2017-09" db="EMBL/GenBank/DDBJ databases">
        <title>Depth-based differentiation of microbial function through sediment-hosted aquifers and enrichment of novel symbionts in the deep terrestrial subsurface.</title>
        <authorList>
            <person name="Probst A.J."/>
            <person name="Ladd B."/>
            <person name="Jarett J.K."/>
            <person name="Geller-Mcgrath D.E."/>
            <person name="Sieber C.M.K."/>
            <person name="Emerson J.B."/>
            <person name="Anantharaman K."/>
            <person name="Thomas B.C."/>
            <person name="Malmstrom R."/>
            <person name="Stieglmeier M."/>
            <person name="Klingl A."/>
            <person name="Woyke T."/>
            <person name="Ryan C.M."/>
            <person name="Banfield J.F."/>
        </authorList>
    </citation>
    <scope>NUCLEOTIDE SEQUENCE [LARGE SCALE GENOMIC DNA]</scope>
</reference>
<evidence type="ECO:0000256" key="3">
    <source>
        <dbReference type="HAMAP-Rule" id="MF_00040"/>
    </source>
</evidence>
<dbReference type="Proteomes" id="UP000231688">
    <property type="component" value="Unassembled WGS sequence"/>
</dbReference>
<comment type="similarity">
    <text evidence="1 3">Belongs to the RRF family.</text>
</comment>
<comment type="function">
    <text evidence="3">Responsible for the release of ribosomes from messenger RNA at the termination of protein biosynthesis. May increase the efficiency of translation by recycling ribosomes from one round of translation to another.</text>
</comment>
<dbReference type="GO" id="GO:0006415">
    <property type="term" value="P:translational termination"/>
    <property type="evidence" value="ECO:0007669"/>
    <property type="project" value="UniProtKB-UniRule"/>
</dbReference>
<evidence type="ECO:0000313" key="6">
    <source>
        <dbReference type="EMBL" id="PIZ69698.1"/>
    </source>
</evidence>
<dbReference type="PANTHER" id="PTHR20982:SF3">
    <property type="entry name" value="MITOCHONDRIAL RIBOSOME RECYCLING FACTOR PSEUDO 1"/>
    <property type="match status" value="1"/>
</dbReference>
<gene>
    <name evidence="3" type="primary">frr</name>
    <name evidence="6" type="ORF">COY10_01060</name>
</gene>
<evidence type="ECO:0000256" key="1">
    <source>
        <dbReference type="ARBA" id="ARBA00005912"/>
    </source>
</evidence>
<organism evidence="6 7">
    <name type="scientific">Candidatus Portnoybacteria bacterium CG_4_10_14_0_2_um_filter_43_36</name>
    <dbReference type="NCBI Taxonomy" id="1974798"/>
    <lineage>
        <taxon>Bacteria</taxon>
        <taxon>Candidatus Portnoyibacteriota</taxon>
    </lineage>
</organism>
<dbReference type="GO" id="GO:0005737">
    <property type="term" value="C:cytoplasm"/>
    <property type="evidence" value="ECO:0007669"/>
    <property type="project" value="UniProtKB-SubCell"/>
</dbReference>
<dbReference type="Gene3D" id="1.10.132.20">
    <property type="entry name" value="Ribosome-recycling factor"/>
    <property type="match status" value="1"/>
</dbReference>
<dbReference type="FunFam" id="3.30.1360.40:FF:000001">
    <property type="entry name" value="Ribosome-recycling factor"/>
    <property type="match status" value="1"/>
</dbReference>
<keyword evidence="3" id="KW-0963">Cytoplasm</keyword>
<dbReference type="HAMAP" id="MF_00040">
    <property type="entry name" value="RRF"/>
    <property type="match status" value="1"/>
</dbReference>